<comment type="caution">
    <text evidence="7">The sequence shown here is derived from an EMBL/GenBank/DDBJ whole genome shotgun (WGS) entry which is preliminary data.</text>
</comment>
<dbReference type="RefSeq" id="WP_346762518.1">
    <property type="nucleotide sequence ID" value="NZ_JAUJEB010000014.1"/>
</dbReference>
<dbReference type="InterPro" id="IPR001405">
    <property type="entry name" value="UPF0758"/>
</dbReference>
<keyword evidence="4" id="KW-0862">Zinc</keyword>
<keyword evidence="5" id="KW-0482">Metalloprotease</keyword>
<evidence type="ECO:0000313" key="7">
    <source>
        <dbReference type="EMBL" id="MDN5217181.1"/>
    </source>
</evidence>
<evidence type="ECO:0000256" key="4">
    <source>
        <dbReference type="ARBA" id="ARBA00022833"/>
    </source>
</evidence>
<name>A0ABT8LJI0_9BACT</name>
<dbReference type="InterPro" id="IPR020891">
    <property type="entry name" value="UPF0758_CS"/>
</dbReference>
<evidence type="ECO:0000256" key="1">
    <source>
        <dbReference type="ARBA" id="ARBA00022670"/>
    </source>
</evidence>
<organism evidence="7 8">
    <name type="scientific">Agaribacillus aureus</name>
    <dbReference type="NCBI Taxonomy" id="3051825"/>
    <lineage>
        <taxon>Bacteria</taxon>
        <taxon>Pseudomonadati</taxon>
        <taxon>Bacteroidota</taxon>
        <taxon>Cytophagia</taxon>
        <taxon>Cytophagales</taxon>
        <taxon>Splendidivirgaceae</taxon>
        <taxon>Agaribacillus</taxon>
    </lineage>
</organism>
<dbReference type="PANTHER" id="PTHR30471">
    <property type="entry name" value="DNA REPAIR PROTEIN RADC"/>
    <property type="match status" value="1"/>
</dbReference>
<gene>
    <name evidence="7" type="ORF">QQ020_34230</name>
</gene>
<keyword evidence="8" id="KW-1185">Reference proteome</keyword>
<dbReference type="PANTHER" id="PTHR30471:SF3">
    <property type="entry name" value="UPF0758 PROTEIN YEES-RELATED"/>
    <property type="match status" value="1"/>
</dbReference>
<feature type="domain" description="MPN" evidence="6">
    <location>
        <begin position="1"/>
        <end position="82"/>
    </location>
</feature>
<evidence type="ECO:0000256" key="3">
    <source>
        <dbReference type="ARBA" id="ARBA00022801"/>
    </source>
</evidence>
<dbReference type="PROSITE" id="PS50249">
    <property type="entry name" value="MPN"/>
    <property type="match status" value="1"/>
</dbReference>
<keyword evidence="3" id="KW-0378">Hydrolase</keyword>
<evidence type="ECO:0000259" key="6">
    <source>
        <dbReference type="PROSITE" id="PS50249"/>
    </source>
</evidence>
<dbReference type="InterPro" id="IPR037518">
    <property type="entry name" value="MPN"/>
</dbReference>
<evidence type="ECO:0000256" key="2">
    <source>
        <dbReference type="ARBA" id="ARBA00022723"/>
    </source>
</evidence>
<dbReference type="Gene3D" id="3.40.140.10">
    <property type="entry name" value="Cytidine Deaminase, domain 2"/>
    <property type="match status" value="1"/>
</dbReference>
<keyword evidence="1" id="KW-0645">Protease</keyword>
<evidence type="ECO:0000256" key="5">
    <source>
        <dbReference type="ARBA" id="ARBA00023049"/>
    </source>
</evidence>
<proteinExistence type="predicted"/>
<dbReference type="Proteomes" id="UP001172083">
    <property type="component" value="Unassembled WGS sequence"/>
</dbReference>
<sequence length="93" mass="10611">MLGVSNSMQVDPKEIFRMAIYKMAVSMILIHNHPSGELSPSEADMDMTDRLIKSGELLGIQVIDHLIISEKHYLSFDREGLMDELRSSDKYKL</sequence>
<evidence type="ECO:0000313" key="8">
    <source>
        <dbReference type="Proteomes" id="UP001172083"/>
    </source>
</evidence>
<accession>A0ABT8LJI0</accession>
<dbReference type="EMBL" id="JAUJEB010000014">
    <property type="protein sequence ID" value="MDN5217181.1"/>
    <property type="molecule type" value="Genomic_DNA"/>
</dbReference>
<keyword evidence="2" id="KW-0479">Metal-binding</keyword>
<protein>
    <submittedName>
        <fullName evidence="7">JAB domain-containing protein</fullName>
    </submittedName>
</protein>
<dbReference type="InterPro" id="IPR025657">
    <property type="entry name" value="RadC_JAB"/>
</dbReference>
<dbReference type="Pfam" id="PF04002">
    <property type="entry name" value="RadC"/>
    <property type="match status" value="1"/>
</dbReference>
<reference evidence="7" key="1">
    <citation type="submission" date="2023-06" db="EMBL/GenBank/DDBJ databases">
        <title>Genomic of Agaribacillus aureum.</title>
        <authorList>
            <person name="Wang G."/>
        </authorList>
    </citation>
    <scope>NUCLEOTIDE SEQUENCE</scope>
    <source>
        <strain evidence="7">BMA12</strain>
    </source>
</reference>
<dbReference type="PROSITE" id="PS01302">
    <property type="entry name" value="UPF0758"/>
    <property type="match status" value="1"/>
</dbReference>